<reference evidence="3" key="1">
    <citation type="journal article" date="2019" name="Sci. Rep.">
        <title>Draft genome of Tanacetum cinerariifolium, the natural source of mosquito coil.</title>
        <authorList>
            <person name="Yamashiro T."/>
            <person name="Shiraishi A."/>
            <person name="Satake H."/>
            <person name="Nakayama K."/>
        </authorList>
    </citation>
    <scope>NUCLEOTIDE SEQUENCE</scope>
</reference>
<gene>
    <name evidence="3" type="ORF">Tci_014940</name>
</gene>
<feature type="compositionally biased region" description="Basic and acidic residues" evidence="2">
    <location>
        <begin position="444"/>
        <end position="453"/>
    </location>
</feature>
<feature type="coiled-coil region" evidence="1">
    <location>
        <begin position="488"/>
        <end position="518"/>
    </location>
</feature>
<evidence type="ECO:0008006" key="4">
    <source>
        <dbReference type="Google" id="ProtNLM"/>
    </source>
</evidence>
<accession>A0A6L2K2D2</accession>
<sequence length="685" mass="77365">MNCPLAEDFIKSPSVLYQNFHKVFWCTAIAYDLNPPTISSEARPLKEFKIKFTRMNGKKLLTLDFKTFCESIGLDYNQGNYVAHPSPKVVKAELGKIATNEALVLSKNYSSTKQVNSIQQLLAYSLLIGTKGNKHPADMGLSATVPDEGISKTKPLPEGENIKDKDSDRSKLLVNMESSTLPITDLSWTDTKYQVVEDNWAKHEEVVVSYTNLRATVKSYYEENVDHRSQTNILVKETMYRLDTISQARVDKRAKFLKTLNKLSKTLEAYFSLKEAMQKIVESNNITSGNITNSLKDEPEFNQRLLKATEGYIQNSSRLTQIANNLQAINLPSFHQRITTIENTQGEPMLIVQITKEPKVEDAEQEPERPSRPIPITIVRPLTRHAPELDMMGSTSRIKLANTILVIPTPQLATEMIGSSSQPTGPVIDITLPPQPKSPQASPKPDRGKGKITEDDELPLNLVKASTNVQPDPDALILIPYEINGKLYQLTKEQIQDHLDNKEKLKKARREAKLLEMNKPELIKVVHEEASKVGVDPKILASAKGGQEFKRIQDAEIKVHNKEHSKKIKRKRKHKELEPKTRIPGLECNRSLPEGIPFVNNMVIEQHKEKEKAAHEAKLLALSKPKLIKIVHKEATKAGVDPKVLSSKKGGQEFLKIKDTEIKVLNKEHSEKIQKEKELWKKRID</sequence>
<keyword evidence="1" id="KW-0175">Coiled coil</keyword>
<organism evidence="3">
    <name type="scientific">Tanacetum cinerariifolium</name>
    <name type="common">Dalmatian daisy</name>
    <name type="synonym">Chrysanthemum cinerariifolium</name>
    <dbReference type="NCBI Taxonomy" id="118510"/>
    <lineage>
        <taxon>Eukaryota</taxon>
        <taxon>Viridiplantae</taxon>
        <taxon>Streptophyta</taxon>
        <taxon>Embryophyta</taxon>
        <taxon>Tracheophyta</taxon>
        <taxon>Spermatophyta</taxon>
        <taxon>Magnoliopsida</taxon>
        <taxon>eudicotyledons</taxon>
        <taxon>Gunneridae</taxon>
        <taxon>Pentapetalae</taxon>
        <taxon>asterids</taxon>
        <taxon>campanulids</taxon>
        <taxon>Asterales</taxon>
        <taxon>Asteraceae</taxon>
        <taxon>Asteroideae</taxon>
        <taxon>Anthemideae</taxon>
        <taxon>Anthemidinae</taxon>
        <taxon>Tanacetum</taxon>
    </lineage>
</organism>
<comment type="caution">
    <text evidence="3">The sequence shown here is derived from an EMBL/GenBank/DDBJ whole genome shotgun (WGS) entry which is preliminary data.</text>
</comment>
<name>A0A6L2K2D2_TANCI</name>
<dbReference type="AlphaFoldDB" id="A0A6L2K2D2"/>
<evidence type="ECO:0000256" key="1">
    <source>
        <dbReference type="SAM" id="Coils"/>
    </source>
</evidence>
<evidence type="ECO:0000256" key="2">
    <source>
        <dbReference type="SAM" id="MobiDB-lite"/>
    </source>
</evidence>
<dbReference type="EMBL" id="BKCJ010001641">
    <property type="protein sequence ID" value="GEU42962.1"/>
    <property type="molecule type" value="Genomic_DNA"/>
</dbReference>
<protein>
    <recommendedName>
        <fullName evidence="4">Retrovirus-related Pol polyprotein from transposon TNT 1-94</fullName>
    </recommendedName>
</protein>
<proteinExistence type="predicted"/>
<feature type="region of interest" description="Disordered" evidence="2">
    <location>
        <begin position="417"/>
        <end position="455"/>
    </location>
</feature>
<evidence type="ECO:0000313" key="3">
    <source>
        <dbReference type="EMBL" id="GEU42962.1"/>
    </source>
</evidence>